<gene>
    <name evidence="1" type="ORF">D9619_000535</name>
</gene>
<dbReference type="EMBL" id="JAACJJ010000028">
    <property type="protein sequence ID" value="KAF5320940.1"/>
    <property type="molecule type" value="Genomic_DNA"/>
</dbReference>
<dbReference type="Proteomes" id="UP000567179">
    <property type="component" value="Unassembled WGS sequence"/>
</dbReference>
<dbReference type="AlphaFoldDB" id="A0A8H5BCW3"/>
<keyword evidence="2" id="KW-1185">Reference proteome</keyword>
<dbReference type="InterPro" id="IPR004134">
    <property type="entry name" value="Peptidase_C1B"/>
</dbReference>
<proteinExistence type="predicted"/>
<comment type="caution">
    <text evidence="1">The sequence shown here is derived from an EMBL/GenBank/DDBJ whole genome shotgun (WGS) entry which is preliminary data.</text>
</comment>
<dbReference type="Gene3D" id="3.90.70.10">
    <property type="entry name" value="Cysteine proteinases"/>
    <property type="match status" value="1"/>
</dbReference>
<dbReference type="GO" id="GO:0070005">
    <property type="term" value="F:cysteine-type aminopeptidase activity"/>
    <property type="evidence" value="ECO:0007669"/>
    <property type="project" value="InterPro"/>
</dbReference>
<dbReference type="GO" id="GO:0006508">
    <property type="term" value="P:proteolysis"/>
    <property type="evidence" value="ECO:0007669"/>
    <property type="project" value="InterPro"/>
</dbReference>
<reference evidence="1 2" key="1">
    <citation type="journal article" date="2020" name="ISME J.">
        <title>Uncovering the hidden diversity of litter-decomposition mechanisms in mushroom-forming fungi.</title>
        <authorList>
            <person name="Floudas D."/>
            <person name="Bentzer J."/>
            <person name="Ahren D."/>
            <person name="Johansson T."/>
            <person name="Persson P."/>
            <person name="Tunlid A."/>
        </authorList>
    </citation>
    <scope>NUCLEOTIDE SEQUENCE [LARGE SCALE GENOMIC DNA]</scope>
    <source>
        <strain evidence="1 2">CBS 101986</strain>
    </source>
</reference>
<accession>A0A8H5BCW3</accession>
<evidence type="ECO:0000313" key="1">
    <source>
        <dbReference type="EMBL" id="KAF5320940.1"/>
    </source>
</evidence>
<evidence type="ECO:0000313" key="2">
    <source>
        <dbReference type="Proteomes" id="UP000567179"/>
    </source>
</evidence>
<dbReference type="Pfam" id="PF03051">
    <property type="entry name" value="Peptidase_C1_2"/>
    <property type="match status" value="1"/>
</dbReference>
<sequence>MVVRKRKGGLATTNVIRYGLMKRLKLKDFRLSQSYLFWDTHLADRISLVAVIAAHKQDLLLHRWCTVAAASQRCLAHVPSLRIPSFWPSRRCSKPSLPFSPALFSPALRCWLPAQHKHKTNT</sequence>
<name>A0A8H5BCW3_9AGAR</name>
<organism evidence="1 2">
    <name type="scientific">Psilocybe cf. subviscida</name>
    <dbReference type="NCBI Taxonomy" id="2480587"/>
    <lineage>
        <taxon>Eukaryota</taxon>
        <taxon>Fungi</taxon>
        <taxon>Dikarya</taxon>
        <taxon>Basidiomycota</taxon>
        <taxon>Agaricomycotina</taxon>
        <taxon>Agaricomycetes</taxon>
        <taxon>Agaricomycetidae</taxon>
        <taxon>Agaricales</taxon>
        <taxon>Agaricineae</taxon>
        <taxon>Strophariaceae</taxon>
        <taxon>Psilocybe</taxon>
    </lineage>
</organism>
<protein>
    <submittedName>
        <fullName evidence="1">Uncharacterized protein</fullName>
    </submittedName>
</protein>